<feature type="binding site" evidence="8">
    <location>
        <position position="246"/>
    </location>
    <ligand>
        <name>FAD</name>
        <dbReference type="ChEBI" id="CHEBI:57692"/>
    </ligand>
</feature>
<dbReference type="SUPFAM" id="SSF54373">
    <property type="entry name" value="FAD-linked reductases, C-terminal domain"/>
    <property type="match status" value="1"/>
</dbReference>
<dbReference type="GO" id="GO:0097621">
    <property type="term" value="F:monoamine oxidase activity"/>
    <property type="evidence" value="ECO:0007669"/>
    <property type="project" value="UniProtKB-EC"/>
</dbReference>
<dbReference type="AlphaFoldDB" id="A0A6F9DK20"/>
<evidence type="ECO:0000256" key="4">
    <source>
        <dbReference type="ARBA" id="ARBA00022630"/>
    </source>
</evidence>
<reference evidence="11" key="1">
    <citation type="submission" date="2020-04" db="EMBL/GenBank/DDBJ databases">
        <authorList>
            <person name="Neveu A P."/>
        </authorList>
    </citation>
    <scope>NUCLEOTIDE SEQUENCE</scope>
    <source>
        <tissue evidence="11">Whole embryo</tissue>
    </source>
</reference>
<organism evidence="11">
    <name type="scientific">Phallusia mammillata</name>
    <dbReference type="NCBI Taxonomy" id="59560"/>
    <lineage>
        <taxon>Eukaryota</taxon>
        <taxon>Metazoa</taxon>
        <taxon>Chordata</taxon>
        <taxon>Tunicata</taxon>
        <taxon>Ascidiacea</taxon>
        <taxon>Phlebobranchia</taxon>
        <taxon>Ascidiidae</taxon>
        <taxon>Phallusia</taxon>
    </lineage>
</organism>
<evidence type="ECO:0000256" key="3">
    <source>
        <dbReference type="ARBA" id="ARBA00005995"/>
    </source>
</evidence>
<dbReference type="Gene3D" id="3.90.660.10">
    <property type="match status" value="1"/>
</dbReference>
<dbReference type="GO" id="GO:0008131">
    <property type="term" value="F:primary methylamine oxidase activity"/>
    <property type="evidence" value="ECO:0007669"/>
    <property type="project" value="UniProtKB-ARBA"/>
</dbReference>
<comment type="catalytic activity">
    <reaction evidence="7">
        <text>a secondary aliphatic amine + O2 + H2O = a primary amine + an aldehyde + H2O2</text>
        <dbReference type="Rhea" id="RHEA:26414"/>
        <dbReference type="ChEBI" id="CHEBI:15377"/>
        <dbReference type="ChEBI" id="CHEBI:15379"/>
        <dbReference type="ChEBI" id="CHEBI:16240"/>
        <dbReference type="ChEBI" id="CHEBI:17478"/>
        <dbReference type="ChEBI" id="CHEBI:58855"/>
        <dbReference type="ChEBI" id="CHEBI:65296"/>
        <dbReference type="EC" id="1.4.3.4"/>
    </reaction>
</comment>
<comment type="similarity">
    <text evidence="3 9">Belongs to the flavin monoamine oxidase family.</text>
</comment>
<dbReference type="PANTHER" id="PTHR43563">
    <property type="entry name" value="AMINE OXIDASE"/>
    <property type="match status" value="1"/>
</dbReference>
<gene>
    <name evidence="11" type="primary">Lao1</name>
</gene>
<keyword evidence="5 9" id="KW-0274">FAD</keyword>
<dbReference type="InterPro" id="IPR036188">
    <property type="entry name" value="FAD/NAD-bd_sf"/>
</dbReference>
<dbReference type="PANTHER" id="PTHR43563:SF14">
    <property type="entry name" value="AMINE OXIDASE"/>
    <property type="match status" value="1"/>
</dbReference>
<evidence type="ECO:0000259" key="10">
    <source>
        <dbReference type="Pfam" id="PF01593"/>
    </source>
</evidence>
<dbReference type="Gene3D" id="3.50.50.60">
    <property type="entry name" value="FAD/NAD(P)-binding domain"/>
    <property type="match status" value="1"/>
</dbReference>
<dbReference type="Pfam" id="PF01593">
    <property type="entry name" value="Amino_oxidase"/>
    <property type="match status" value="1"/>
</dbReference>
<evidence type="ECO:0000256" key="1">
    <source>
        <dbReference type="ARBA" id="ARBA00001974"/>
    </source>
</evidence>
<dbReference type="PRINTS" id="PR00757">
    <property type="entry name" value="AMINEOXDASEF"/>
</dbReference>
<dbReference type="InterPro" id="IPR050703">
    <property type="entry name" value="Flavin_MAO"/>
</dbReference>
<dbReference type="SUPFAM" id="SSF51905">
    <property type="entry name" value="FAD/NAD(P)-binding domain"/>
    <property type="match status" value="1"/>
</dbReference>
<dbReference type="EC" id="1.4.3.-" evidence="9"/>
<name>A0A6F9DK20_9ASCI</name>
<feature type="domain" description="Amine oxidase" evidence="10">
    <location>
        <begin position="16"/>
        <end position="464"/>
    </location>
</feature>
<accession>A0A6F9DK20</accession>
<feature type="binding site" evidence="8">
    <location>
        <position position="357"/>
    </location>
    <ligand>
        <name>substrate</name>
    </ligand>
</feature>
<feature type="binding site" evidence="8">
    <location>
        <begin position="39"/>
        <end position="40"/>
    </location>
    <ligand>
        <name>FAD</name>
        <dbReference type="ChEBI" id="CHEBI:57692"/>
    </ligand>
</feature>
<comment type="cofactor">
    <cofactor evidence="1 9">
        <name>FAD</name>
        <dbReference type="ChEBI" id="CHEBI:57692"/>
    </cofactor>
</comment>
<dbReference type="InterPro" id="IPR001613">
    <property type="entry name" value="Flavin_amine_oxidase"/>
</dbReference>
<comment type="subcellular location">
    <subcellularLocation>
        <location evidence="2">Mitochondrion outer membrane</location>
        <topology evidence="2">Single-pass type IV membrane protein</topology>
        <orientation evidence="2">Cytoplasmic side</orientation>
    </subcellularLocation>
</comment>
<feature type="binding site" evidence="8">
    <location>
        <position position="441"/>
    </location>
    <ligand>
        <name>FAD</name>
        <dbReference type="ChEBI" id="CHEBI:57692"/>
    </ligand>
</feature>
<evidence type="ECO:0000256" key="7">
    <source>
        <dbReference type="ARBA" id="ARBA00048448"/>
    </source>
</evidence>
<evidence type="ECO:0000256" key="2">
    <source>
        <dbReference type="ARBA" id="ARBA00004362"/>
    </source>
</evidence>
<feature type="binding site" evidence="8">
    <location>
        <position position="17"/>
    </location>
    <ligand>
        <name>FAD</name>
        <dbReference type="ChEBI" id="CHEBI:57692"/>
    </ligand>
</feature>
<evidence type="ECO:0000256" key="8">
    <source>
        <dbReference type="PIRSR" id="PIRSR601613-1"/>
    </source>
</evidence>
<keyword evidence="4 9" id="KW-0285">Flavoprotein</keyword>
<evidence type="ECO:0000256" key="6">
    <source>
        <dbReference type="ARBA" id="ARBA00023002"/>
    </source>
</evidence>
<keyword evidence="6 9" id="KW-0560">Oxidoreductase</keyword>
<evidence type="ECO:0000256" key="9">
    <source>
        <dbReference type="RuleBase" id="RU362067"/>
    </source>
</evidence>
<evidence type="ECO:0000313" key="11">
    <source>
        <dbReference type="EMBL" id="CAB3263380.1"/>
    </source>
</evidence>
<evidence type="ECO:0000256" key="5">
    <source>
        <dbReference type="ARBA" id="ARBA00022827"/>
    </source>
</evidence>
<dbReference type="EMBL" id="LR787518">
    <property type="protein sequence ID" value="CAB3263380.1"/>
    <property type="molecule type" value="mRNA"/>
</dbReference>
<proteinExistence type="evidence at transcript level"/>
<dbReference type="GO" id="GO:0005741">
    <property type="term" value="C:mitochondrial outer membrane"/>
    <property type="evidence" value="ECO:0007669"/>
    <property type="project" value="UniProtKB-SubCell"/>
</dbReference>
<protein>
    <recommendedName>
        <fullName evidence="9">Amine oxidase</fullName>
        <ecNumber evidence="9">1.4.3.-</ecNumber>
    </recommendedName>
</protein>
<sequence>MPDPVCVDVVVIGAGISGLAAAHELQQLTNNKLDVIVLEAKERIGGRLCGKTLPAANGTDEWDLGGQWVSSSQVYVLQLLEEFGLGTFPQFSDGEKKLMVYDASDIRKYNGLYPSLGVFELLDLHLIIKKVDKMAAQIPLSSPASTKLASKWDSITLQTFIDQSSHCKSTADVLALAMRTVFGAEPSQISFFYFLYYCALSGGLNRLADHDTGDAQELRVQETASTLPQKLKDKIGAPRVKCNQPVVSIKQTNSGSCVITSKDGTTYQAQFVIIAIPPHLVNQISFSPELPVDRRRLGDRMPVGHLIKFIATYKSAFWKNAGASGETTTVLKPCSTGPLCVTMDATSFKGNPALVGFIGGEHATYWTHKSVAERQEAVVESLVSMLGQEASNQLVHYEDKDWGLEPYNGGCPVSVMQPGCLLYFHHALREPFGRVHWAGTETARIWTGYIDGAVEAGQRAANEVVQLCKNTNKNNNAETCTVQTSTTVSPAFKISNLGHTSKKKITATRAIKGICILGVLCGAGYMSYKYLKPQVE</sequence>
<dbReference type="Gene3D" id="1.10.405.10">
    <property type="entry name" value="Guanine Nucleotide Dissociation Inhibitor, domain 1"/>
    <property type="match status" value="1"/>
</dbReference>
<dbReference type="InterPro" id="IPR002937">
    <property type="entry name" value="Amino_oxidase"/>
</dbReference>